<dbReference type="Proteomes" id="UP000284779">
    <property type="component" value="Unassembled WGS sequence"/>
</dbReference>
<feature type="signal peptide" evidence="1">
    <location>
        <begin position="1"/>
        <end position="22"/>
    </location>
</feature>
<dbReference type="EMBL" id="QSFD01000001">
    <property type="protein sequence ID" value="RHA20807.1"/>
    <property type="molecule type" value="Genomic_DNA"/>
</dbReference>
<keyword evidence="3" id="KW-1185">Reference proteome</keyword>
<organism evidence="2 3">
    <name type="scientific">Eubacterium ventriosum</name>
    <dbReference type="NCBI Taxonomy" id="39496"/>
    <lineage>
        <taxon>Bacteria</taxon>
        <taxon>Bacillati</taxon>
        <taxon>Bacillota</taxon>
        <taxon>Clostridia</taxon>
        <taxon>Eubacteriales</taxon>
        <taxon>Eubacteriaceae</taxon>
        <taxon>Eubacterium</taxon>
    </lineage>
</organism>
<feature type="chain" id="PRO_5038459069" description="ABC transporter substrate-binding protein" evidence="1">
    <location>
        <begin position="23"/>
        <end position="324"/>
    </location>
</feature>
<dbReference type="AlphaFoldDB" id="A0A413RDA4"/>
<dbReference type="PANTHER" id="PTHR30024">
    <property type="entry name" value="ALIPHATIC SULFONATES-BINDING PROTEIN-RELATED"/>
    <property type="match status" value="1"/>
</dbReference>
<sequence>MKRIKKGIAVALSLVLALSLTACGTKKSAEKNDKLVIAYQNGLSYTPLLVMKEKKLIEKHYGKDVKVDWKLLESGAAISEGITAGSIDIGALGTSVAINGIMSKTPYKICTGLAAVSFGIQTNDSSIKTLKDIKSSDQIVVTQVNSQPHILLAMAAKKELGDAHALDANLVAMANADGYSALISGAVQCNMVFAPYNLMEVKEDNIHEIPVSEDVWAKGDTSIVGIASEKLYKNNPDLYKAFCDATEEAMKYIEENPDETAKILTETYDASQDEIASWLKDGAVQYNSTLQGVMNLSDFMVEENFLDKGASSIDQLVFDNVKGE</sequence>
<comment type="caution">
    <text evidence="2">The sequence shown here is derived from an EMBL/GenBank/DDBJ whole genome shotgun (WGS) entry which is preliminary data.</text>
</comment>
<gene>
    <name evidence="2" type="ORF">DW944_01165</name>
</gene>
<evidence type="ECO:0008006" key="4">
    <source>
        <dbReference type="Google" id="ProtNLM"/>
    </source>
</evidence>
<dbReference type="PROSITE" id="PS51257">
    <property type="entry name" value="PROKAR_LIPOPROTEIN"/>
    <property type="match status" value="1"/>
</dbReference>
<dbReference type="PANTHER" id="PTHR30024:SF2">
    <property type="entry name" value="ABC TRANSPORTER SUBSTRATE-BINDING PROTEIN"/>
    <property type="match status" value="1"/>
</dbReference>
<evidence type="ECO:0000313" key="3">
    <source>
        <dbReference type="Proteomes" id="UP000284779"/>
    </source>
</evidence>
<protein>
    <recommendedName>
        <fullName evidence="4">ABC transporter substrate-binding protein</fullName>
    </recommendedName>
</protein>
<dbReference type="RefSeq" id="WP_117969308.1">
    <property type="nucleotide sequence ID" value="NZ_CAUBDO010000008.1"/>
</dbReference>
<dbReference type="SUPFAM" id="SSF53850">
    <property type="entry name" value="Periplasmic binding protein-like II"/>
    <property type="match status" value="1"/>
</dbReference>
<dbReference type="Pfam" id="PF13379">
    <property type="entry name" value="NMT1_2"/>
    <property type="match status" value="1"/>
</dbReference>
<proteinExistence type="predicted"/>
<evidence type="ECO:0000313" key="2">
    <source>
        <dbReference type="EMBL" id="RHA20807.1"/>
    </source>
</evidence>
<reference evidence="2 3" key="1">
    <citation type="submission" date="2018-08" db="EMBL/GenBank/DDBJ databases">
        <title>A genome reference for cultivated species of the human gut microbiota.</title>
        <authorList>
            <person name="Zou Y."/>
            <person name="Xue W."/>
            <person name="Luo G."/>
        </authorList>
    </citation>
    <scope>NUCLEOTIDE SEQUENCE [LARGE SCALE GENOMIC DNA]</scope>
    <source>
        <strain evidence="2 3">AM44-11BH</strain>
    </source>
</reference>
<name>A0A413RDA4_9FIRM</name>
<accession>A0A413RDA4</accession>
<evidence type="ECO:0000256" key="1">
    <source>
        <dbReference type="SAM" id="SignalP"/>
    </source>
</evidence>
<dbReference type="Gene3D" id="3.40.190.10">
    <property type="entry name" value="Periplasmic binding protein-like II"/>
    <property type="match status" value="2"/>
</dbReference>
<keyword evidence="1" id="KW-0732">Signal</keyword>